<dbReference type="SFLD" id="SFLDG01129">
    <property type="entry name" value="C1.5:_HAD__Beta-PGM__Phosphata"/>
    <property type="match status" value="1"/>
</dbReference>
<dbReference type="InterPro" id="IPR006439">
    <property type="entry name" value="HAD-SF_hydro_IA"/>
</dbReference>
<dbReference type="Pfam" id="PF00702">
    <property type="entry name" value="Hydrolase"/>
    <property type="match status" value="1"/>
</dbReference>
<dbReference type="Gene3D" id="1.10.150.240">
    <property type="entry name" value="Putative phosphatase, domain 2"/>
    <property type="match status" value="1"/>
</dbReference>
<comment type="function">
    <text evidence="3">Catalyzes the hydrolytic dehalogenation of small (S)-2-haloalkanoic acids to yield the corresponding (R)-2-hydroxyalkanoic acids.</text>
</comment>
<accession>A0A1H9J5Q2</accession>
<dbReference type="PANTHER" id="PTHR43316">
    <property type="entry name" value="HYDROLASE, HALOACID DELAHOGENASE-RELATED"/>
    <property type="match status" value="1"/>
</dbReference>
<dbReference type="InterPro" id="IPR036412">
    <property type="entry name" value="HAD-like_sf"/>
</dbReference>
<dbReference type="STRING" id="355243.SAMN03080615_02881"/>
<dbReference type="Gene3D" id="3.40.50.1000">
    <property type="entry name" value="HAD superfamily/HAD-like"/>
    <property type="match status" value="1"/>
</dbReference>
<dbReference type="GO" id="GO:0018784">
    <property type="term" value="F:(S)-2-haloacid dehalogenase activity"/>
    <property type="evidence" value="ECO:0007669"/>
    <property type="project" value="UniProtKB-UniRule"/>
</dbReference>
<evidence type="ECO:0000256" key="3">
    <source>
        <dbReference type="RuleBase" id="RU368077"/>
    </source>
</evidence>
<dbReference type="InterPro" id="IPR006328">
    <property type="entry name" value="2-HAD"/>
</dbReference>
<comment type="catalytic activity">
    <reaction evidence="3">
        <text>an (S)-2-haloacid + H2O = a (2R)-2-hydroxycarboxylate + a halide anion + H(+)</text>
        <dbReference type="Rhea" id="RHEA:11192"/>
        <dbReference type="ChEBI" id="CHEBI:15377"/>
        <dbReference type="ChEBI" id="CHEBI:15378"/>
        <dbReference type="ChEBI" id="CHEBI:16042"/>
        <dbReference type="ChEBI" id="CHEBI:58314"/>
        <dbReference type="ChEBI" id="CHEBI:137405"/>
        <dbReference type="EC" id="3.8.1.2"/>
    </reaction>
</comment>
<dbReference type="AlphaFoldDB" id="A0A1H9J5Q2"/>
<dbReference type="PRINTS" id="PR00413">
    <property type="entry name" value="HADHALOGNASE"/>
</dbReference>
<evidence type="ECO:0000313" key="4">
    <source>
        <dbReference type="EMBL" id="SEQ82059.1"/>
    </source>
</evidence>
<evidence type="ECO:0000313" key="5">
    <source>
        <dbReference type="Proteomes" id="UP000198749"/>
    </source>
</evidence>
<dbReference type="InterPro" id="IPR051540">
    <property type="entry name" value="S-2-haloacid_dehalogenase"/>
</dbReference>
<gene>
    <name evidence="4" type="ORF">SAMN03080615_02881</name>
</gene>
<dbReference type="InterPro" id="IPR023214">
    <property type="entry name" value="HAD_sf"/>
</dbReference>
<proteinExistence type="inferred from homology"/>
<dbReference type="PANTHER" id="PTHR43316:SF3">
    <property type="entry name" value="HALOACID DEHALOGENASE, TYPE II (AFU_ORTHOLOGUE AFUA_2G07750)-RELATED"/>
    <property type="match status" value="1"/>
</dbReference>
<dbReference type="InterPro" id="IPR023198">
    <property type="entry name" value="PGP-like_dom2"/>
</dbReference>
<keyword evidence="2 3" id="KW-0378">Hydrolase</keyword>
<dbReference type="NCBIfam" id="TIGR01493">
    <property type="entry name" value="HAD-SF-IA-v2"/>
    <property type="match status" value="1"/>
</dbReference>
<evidence type="ECO:0000256" key="1">
    <source>
        <dbReference type="ARBA" id="ARBA00008106"/>
    </source>
</evidence>
<dbReference type="RefSeq" id="WP_091359629.1">
    <property type="nucleotide sequence ID" value="NZ_AP025284.1"/>
</dbReference>
<name>A0A1H9J5Q2_9GAMM</name>
<reference evidence="5" key="1">
    <citation type="submission" date="2016-10" db="EMBL/GenBank/DDBJ databases">
        <authorList>
            <person name="Varghese N."/>
            <person name="Submissions S."/>
        </authorList>
    </citation>
    <scope>NUCLEOTIDE SEQUENCE [LARGE SCALE GENOMIC DNA]</scope>
    <source>
        <strain evidence="5">DSM 18887</strain>
    </source>
</reference>
<sequence>MHRQTFAFDVYGTLVDPLEMGRHLQMMVGDKAGDLARIWREKQVEYAFRRGLMGRYEPFNICTLQALEYALSITGLSLTTEQQQFLMAQYQQLATYSDVIPAIESLRAQGHYCVAFSNGPADKVRTLLNNANVLELLDDVVSVDEIKRYKPDPAVYLHLLNRTASRAGDTWLISSNAWDVMGAKHAGLNAAWVQRDTAAVFDFWDISPDKVVNSLQNLAEEFSISNGLE</sequence>
<dbReference type="EC" id="3.8.1.2" evidence="3"/>
<evidence type="ECO:0000256" key="2">
    <source>
        <dbReference type="ARBA" id="ARBA00022801"/>
    </source>
</evidence>
<dbReference type="SUPFAM" id="SSF56784">
    <property type="entry name" value="HAD-like"/>
    <property type="match status" value="1"/>
</dbReference>
<organism evidence="4 5">
    <name type="scientific">Amphritea atlantica</name>
    <dbReference type="NCBI Taxonomy" id="355243"/>
    <lineage>
        <taxon>Bacteria</taxon>
        <taxon>Pseudomonadati</taxon>
        <taxon>Pseudomonadota</taxon>
        <taxon>Gammaproteobacteria</taxon>
        <taxon>Oceanospirillales</taxon>
        <taxon>Oceanospirillaceae</taxon>
        <taxon>Amphritea</taxon>
    </lineage>
</organism>
<dbReference type="CDD" id="cd02588">
    <property type="entry name" value="HAD_L2-DEX"/>
    <property type="match status" value="1"/>
</dbReference>
<comment type="similarity">
    <text evidence="1 3">Belongs to the HAD-like hydrolase superfamily. S-2-haloalkanoic acid dehalogenase family.</text>
</comment>
<dbReference type="SFLD" id="SFLDS00003">
    <property type="entry name" value="Haloacid_Dehalogenase"/>
    <property type="match status" value="1"/>
</dbReference>
<dbReference type="NCBIfam" id="TIGR01428">
    <property type="entry name" value="HAD_type_II"/>
    <property type="match status" value="1"/>
</dbReference>
<dbReference type="Proteomes" id="UP000198749">
    <property type="component" value="Unassembled WGS sequence"/>
</dbReference>
<dbReference type="OrthoDB" id="5865007at2"/>
<dbReference type="EMBL" id="FOGB01000008">
    <property type="protein sequence ID" value="SEQ82059.1"/>
    <property type="molecule type" value="Genomic_DNA"/>
</dbReference>
<protein>
    <recommendedName>
        <fullName evidence="3">(S)-2-haloacid dehalogenase</fullName>
        <ecNumber evidence="3">3.8.1.2</ecNumber>
    </recommendedName>
    <alternativeName>
        <fullName evidence="3">2-haloalkanoic acid dehalogenase</fullName>
    </alternativeName>
    <alternativeName>
        <fullName evidence="3">Halocarboxylic acid halidohydrolase</fullName>
    </alternativeName>
    <alternativeName>
        <fullName evidence="3">L-2-haloacid dehalogenase</fullName>
    </alternativeName>
</protein>
<keyword evidence="5" id="KW-1185">Reference proteome</keyword>